<reference evidence="2" key="1">
    <citation type="submission" date="2020-04" db="EMBL/GenBank/DDBJ databases">
        <title>Deep metagenomics examines the oral microbiome during advanced dental caries in children, revealing novel taxa and co-occurrences with host molecules.</title>
        <authorList>
            <person name="Baker J.L."/>
            <person name="Morton J.T."/>
            <person name="Dinis M."/>
            <person name="Alvarez R."/>
            <person name="Tran N.C."/>
            <person name="Knight R."/>
            <person name="Edlund A."/>
        </authorList>
    </citation>
    <scope>NUCLEOTIDE SEQUENCE</scope>
    <source>
        <strain evidence="2">JCVI_38_bin.19</strain>
    </source>
</reference>
<gene>
    <name evidence="2" type="ORF">HXM90_09800</name>
</gene>
<dbReference type="EMBL" id="JABZRA010000219">
    <property type="protein sequence ID" value="MBF1273684.1"/>
    <property type="molecule type" value="Genomic_DNA"/>
</dbReference>
<evidence type="ECO:0000313" key="2">
    <source>
        <dbReference type="EMBL" id="MBF1273684.1"/>
    </source>
</evidence>
<feature type="compositionally biased region" description="Basic and acidic residues" evidence="1">
    <location>
        <begin position="1"/>
        <end position="12"/>
    </location>
</feature>
<comment type="caution">
    <text evidence="2">The sequence shown here is derived from an EMBL/GenBank/DDBJ whole genome shotgun (WGS) entry which is preliminary data.</text>
</comment>
<accession>A0A930DQG8</accession>
<organism evidence="2 3">
    <name type="scientific">Oribacterium sinus</name>
    <dbReference type="NCBI Taxonomy" id="237576"/>
    <lineage>
        <taxon>Bacteria</taxon>
        <taxon>Bacillati</taxon>
        <taxon>Bacillota</taxon>
        <taxon>Clostridia</taxon>
        <taxon>Lachnospirales</taxon>
        <taxon>Lachnospiraceae</taxon>
        <taxon>Oribacterium</taxon>
    </lineage>
</organism>
<dbReference type="AlphaFoldDB" id="A0A930DQG8"/>
<name>A0A930DQG8_9FIRM</name>
<proteinExistence type="predicted"/>
<evidence type="ECO:0000313" key="3">
    <source>
        <dbReference type="Proteomes" id="UP000775770"/>
    </source>
</evidence>
<evidence type="ECO:0000256" key="1">
    <source>
        <dbReference type="SAM" id="MobiDB-lite"/>
    </source>
</evidence>
<feature type="region of interest" description="Disordered" evidence="1">
    <location>
        <begin position="1"/>
        <end position="31"/>
    </location>
</feature>
<dbReference type="Proteomes" id="UP000775770">
    <property type="component" value="Unassembled WGS sequence"/>
</dbReference>
<dbReference type="RefSeq" id="WP_007157965.1">
    <property type="nucleotide sequence ID" value="NZ_JABZRA010000219.1"/>
</dbReference>
<protein>
    <submittedName>
        <fullName evidence="2">Uncharacterized protein</fullName>
    </submittedName>
</protein>
<sequence length="63" mass="6813">MEDVKGGDRIQKIGEQGSGSEGERGGENGRERDIGFAIYGTGIFPLKKAVIFLDFSLSQAYIC</sequence>
<feature type="compositionally biased region" description="Basic and acidic residues" evidence="1">
    <location>
        <begin position="21"/>
        <end position="31"/>
    </location>
</feature>